<feature type="region of interest" description="Disordered" evidence="4">
    <location>
        <begin position="1107"/>
        <end position="1126"/>
    </location>
</feature>
<dbReference type="GO" id="GO:0006357">
    <property type="term" value="P:regulation of transcription by RNA polymerase II"/>
    <property type="evidence" value="ECO:0007669"/>
    <property type="project" value="InterPro"/>
</dbReference>
<dbReference type="GO" id="GO:0000976">
    <property type="term" value="F:transcription cis-regulatory region binding"/>
    <property type="evidence" value="ECO:0007669"/>
    <property type="project" value="TreeGrafter"/>
</dbReference>
<feature type="compositionally biased region" description="Low complexity" evidence="4">
    <location>
        <begin position="1066"/>
        <end position="1083"/>
    </location>
</feature>
<dbReference type="GO" id="GO:0016592">
    <property type="term" value="C:mediator complex"/>
    <property type="evidence" value="ECO:0007669"/>
    <property type="project" value="InterPro"/>
</dbReference>
<feature type="compositionally biased region" description="Low complexity" evidence="4">
    <location>
        <begin position="347"/>
        <end position="370"/>
    </location>
</feature>
<dbReference type="CDD" id="cd16871">
    <property type="entry name" value="ARID_Swi1p-like"/>
    <property type="match status" value="1"/>
</dbReference>
<feature type="region of interest" description="Disordered" evidence="4">
    <location>
        <begin position="282"/>
        <end position="326"/>
    </location>
</feature>
<evidence type="ECO:0000313" key="6">
    <source>
        <dbReference type="EMBL" id="CTR11170.1"/>
    </source>
</evidence>
<gene>
    <name evidence="6" type="primary">FGENESH: predicted gene_16.57</name>
    <name evidence="7" type="ORF">AAT19DRAFT_11412</name>
    <name evidence="6" type="ORF">BN2166_0070310</name>
</gene>
<dbReference type="OrthoDB" id="1938591at2759"/>
<dbReference type="InterPro" id="IPR036431">
    <property type="entry name" value="ARID_dom_sf"/>
</dbReference>
<feature type="compositionally biased region" description="Low complexity" evidence="4">
    <location>
        <begin position="283"/>
        <end position="298"/>
    </location>
</feature>
<feature type="compositionally biased region" description="Pro residues" evidence="4">
    <location>
        <begin position="299"/>
        <end position="319"/>
    </location>
</feature>
<feature type="compositionally biased region" description="Pro residues" evidence="4">
    <location>
        <begin position="155"/>
        <end position="186"/>
    </location>
</feature>
<dbReference type="SMART" id="SM00501">
    <property type="entry name" value="BRIGHT"/>
    <property type="match status" value="1"/>
</dbReference>
<feature type="region of interest" description="Disordered" evidence="4">
    <location>
        <begin position="762"/>
        <end position="873"/>
    </location>
</feature>
<evidence type="ECO:0000313" key="7">
    <source>
        <dbReference type="EMBL" id="PRQ70180.1"/>
    </source>
</evidence>
<feature type="region of interest" description="Disordered" evidence="4">
    <location>
        <begin position="538"/>
        <end position="585"/>
    </location>
</feature>
<dbReference type="Pfam" id="PF05397">
    <property type="entry name" value="Med15_fungi"/>
    <property type="match status" value="1"/>
</dbReference>
<keyword evidence="1" id="KW-0805">Transcription regulation</keyword>
<dbReference type="PANTHER" id="PTHR13964">
    <property type="entry name" value="RBP-RELATED"/>
    <property type="match status" value="1"/>
</dbReference>
<dbReference type="STRING" id="5286.A0A0K3CRP0"/>
<reference evidence="6 8" key="1">
    <citation type="submission" date="2015-07" db="EMBL/GenBank/DDBJ databases">
        <authorList>
            <person name="Cajimat M.N.B."/>
            <person name="Milazzo M.L."/>
            <person name="Fulhorst C.F."/>
        </authorList>
    </citation>
    <scope>NUCLEOTIDE SEQUENCE [LARGE SCALE GENOMIC DNA]</scope>
    <source>
        <strain evidence="6">Single colony</strain>
    </source>
</reference>
<sequence length="1136" mass="121758">MSYNPNQFYHPPNPALPNPQLVPQPFPTGIPPQPLQPQPQFNLAALQQQQQQQVQGPPRNGTPQQMYPGMPGGMVHPPFMGAPQTLTPQAQPPQALPGQPQQNQVNMSAVEQLLRSGQLTPDQFNALAQQIRSQQQQQAQRQAAAVSAAQAQAPGLPPFLAAPPPQQQPPPPQPLPPAVPQPPPASVPDRIPFQLLQGYFAQLSQLRAMQQKTLMLQNAVQTGLVPAPGQNGGQTQITPQQRPMLEKQLEDSKRATGAAIHAMQAFQNQWTQQRIQADWQWYQSQRQGQPQPTQQQPRMPQPPAPAAAPPPPQPQPPQPNNLTNMFSSPQLTAAALNNNQQLLQRQAQAQAAINAAGRSTPSQQQQQLPQQIPPPGQPQQQQPFVGQPQQQQQQAPGQQQLSGQMPPLHLLQTQLNPQLFMKSLFEVMRTRGEPIETTPFVDGKEVDLYQLYQAVMVAGGSQAVHQQGAWHRIAAQLGWPVDASANALRDAPPETQRISLELARTYSQLLRPFEEIWAKSLVKQQQQIIEAQRKGQQQLAQNVQQLPNPQQAPPPQQRPPSQNAVRPPSQNAVRPPSVQPTTPNLGATQLEASRNQLLQQAKAASLAAQQLQASAPALAAKQQQANTSSPSIPQQQVPKGGMEPGAEQMEQAKQFVGMLNAQIEAQRPKLKSVEIAEDQRQSVTAMTNELVPHVRRVVETLPLFYAMTGDQVSTRKMLTFAAIFQDQIRYMATSQFALDVTGLTQLRDQFQRCWQFMRQHATSKGNGAQQQQATASSPPIKPEQFSTAAQKSGIRVEDLKPPPAKHRRTASSATAGSPSGIPSPQTPQTNAASPPQAGATPAAAPKKRSRAKKDAAATIAGSSPAAAPAGSPAATLAALRSDLIKDSPSPRGIVVPAPPPPVVEESPLLKRKREEEEIERDPDAYIEKTLKTLGSAAPSFASFLLPGISNGVAPGLALSVDPAIPPIVNDPTVPPLSFAVLSSSNNLPPMSTSLKDSSLTVNAEPFDFDLYINSSAAGFDDDIDAPTPDLIGGAGAVSAATPATPADAIAATPQHVPASLVKSPKKQASGSSPSSSSSGPSAPTDDAFYTANGVIVDDLDQWLKGGAPGASNGFSSWEAPENALDGGSSWNFYSVF</sequence>
<feature type="region of interest" description="Disordered" evidence="4">
    <location>
        <begin position="1059"/>
        <end position="1084"/>
    </location>
</feature>
<dbReference type="PANTHER" id="PTHR13964:SF27">
    <property type="entry name" value="HAT-TRICK, ISOFORM D"/>
    <property type="match status" value="1"/>
</dbReference>
<accession>A0A0K3CRP0</accession>
<evidence type="ECO:0000313" key="8">
    <source>
        <dbReference type="Proteomes" id="UP000199069"/>
    </source>
</evidence>
<keyword evidence="2" id="KW-0804">Transcription</keyword>
<dbReference type="OMA" id="EQPWAIF"/>
<keyword evidence="8" id="KW-1185">Reference proteome</keyword>
<dbReference type="GO" id="GO:0003712">
    <property type="term" value="F:transcription coregulator activity"/>
    <property type="evidence" value="ECO:0007669"/>
    <property type="project" value="InterPro"/>
</dbReference>
<feature type="compositionally biased region" description="Low complexity" evidence="4">
    <location>
        <begin position="138"/>
        <end position="154"/>
    </location>
</feature>
<feature type="region of interest" description="Disordered" evidence="4">
    <location>
        <begin position="138"/>
        <end position="189"/>
    </location>
</feature>
<feature type="compositionally biased region" description="Pro residues" evidence="4">
    <location>
        <begin position="11"/>
        <end position="37"/>
    </location>
</feature>
<feature type="compositionally biased region" description="Low complexity" evidence="4">
    <location>
        <begin position="538"/>
        <end position="549"/>
    </location>
</feature>
<dbReference type="InterPro" id="IPR001606">
    <property type="entry name" value="ARID_dom"/>
</dbReference>
<dbReference type="InterPro" id="IPR008626">
    <property type="entry name" value="Mediator_Med15_fun"/>
</dbReference>
<dbReference type="InterPro" id="IPR051232">
    <property type="entry name" value="ARID/SWI1_ChromRemod"/>
</dbReference>
<name>A0A0K3CRP0_RHOTO</name>
<feature type="compositionally biased region" description="Polar residues" evidence="4">
    <location>
        <begin position="626"/>
        <end position="637"/>
    </location>
</feature>
<feature type="compositionally biased region" description="Low complexity" evidence="4">
    <location>
        <begin position="38"/>
        <end position="58"/>
    </location>
</feature>
<dbReference type="Gene3D" id="1.10.150.60">
    <property type="entry name" value="ARID DNA-binding domain"/>
    <property type="match status" value="1"/>
</dbReference>
<evidence type="ECO:0000256" key="2">
    <source>
        <dbReference type="ARBA" id="ARBA00023163"/>
    </source>
</evidence>
<protein>
    <submittedName>
        <fullName evidence="6">BY PROTMAP: gi|472583875|gb|EMS21491.1| ARID/BRIGHT DNA-binding domain containing protein [Rhodosporidium toruloides NP11] gi|647403639|emb|CDR49728.1| RHTO0S31e00254g1_1 [Rhodosporidium toruloides]</fullName>
    </submittedName>
</protein>
<dbReference type="SUPFAM" id="SSF46774">
    <property type="entry name" value="ARID-like"/>
    <property type="match status" value="1"/>
</dbReference>
<feature type="region of interest" description="Disordered" evidence="4">
    <location>
        <begin position="347"/>
        <end position="403"/>
    </location>
</feature>
<evidence type="ECO:0000259" key="5">
    <source>
        <dbReference type="PROSITE" id="PS51011"/>
    </source>
</evidence>
<feature type="compositionally biased region" description="Low complexity" evidence="4">
    <location>
        <begin position="378"/>
        <end position="403"/>
    </location>
</feature>
<dbReference type="EMBL" id="LCTV02000016">
    <property type="protein sequence ID" value="PRQ70180.1"/>
    <property type="molecule type" value="Genomic_DNA"/>
</dbReference>
<evidence type="ECO:0000256" key="3">
    <source>
        <dbReference type="ARBA" id="ARBA00023242"/>
    </source>
</evidence>
<dbReference type="PROSITE" id="PS51011">
    <property type="entry name" value="ARID"/>
    <property type="match status" value="1"/>
</dbReference>
<organism evidence="6 8">
    <name type="scientific">Rhodotorula toruloides</name>
    <name type="common">Yeast</name>
    <name type="synonym">Rhodosporidium toruloides</name>
    <dbReference type="NCBI Taxonomy" id="5286"/>
    <lineage>
        <taxon>Eukaryota</taxon>
        <taxon>Fungi</taxon>
        <taxon>Dikarya</taxon>
        <taxon>Basidiomycota</taxon>
        <taxon>Pucciniomycotina</taxon>
        <taxon>Microbotryomycetes</taxon>
        <taxon>Sporidiobolales</taxon>
        <taxon>Sporidiobolaceae</taxon>
        <taxon>Rhodotorula</taxon>
    </lineage>
</organism>
<feature type="compositionally biased region" description="Low complexity" evidence="4">
    <location>
        <begin position="856"/>
        <end position="873"/>
    </location>
</feature>
<feature type="compositionally biased region" description="Low complexity" evidence="4">
    <location>
        <begin position="810"/>
        <end position="823"/>
    </location>
</feature>
<evidence type="ECO:0000313" key="9">
    <source>
        <dbReference type="Proteomes" id="UP000239560"/>
    </source>
</evidence>
<dbReference type="EMBL" id="CWKI01000016">
    <property type="protein sequence ID" value="CTR11170.1"/>
    <property type="molecule type" value="Genomic_DNA"/>
</dbReference>
<reference evidence="7 9" key="2">
    <citation type="journal article" date="2018" name="Elife">
        <title>Functional genomics of lipid metabolism in the oleaginous yeast Rhodosporidium toruloides.</title>
        <authorList>
            <person name="Coradetti S.T."/>
            <person name="Pinel D."/>
            <person name="Geiselman G."/>
            <person name="Ito M."/>
            <person name="Mondo S."/>
            <person name="Reilly M.C."/>
            <person name="Cheng Y.F."/>
            <person name="Bauer S."/>
            <person name="Grigoriev I."/>
            <person name="Gladden J.M."/>
            <person name="Simmons B.A."/>
            <person name="Brem R."/>
            <person name="Arkin A.P."/>
            <person name="Skerker J.M."/>
        </authorList>
    </citation>
    <scope>NUCLEOTIDE SEQUENCE [LARGE SCALE GENOMIC DNA]</scope>
    <source>
        <strain evidence="7 9">NBRC 0880</strain>
    </source>
</reference>
<evidence type="ECO:0000256" key="4">
    <source>
        <dbReference type="SAM" id="MobiDB-lite"/>
    </source>
</evidence>
<evidence type="ECO:0000256" key="1">
    <source>
        <dbReference type="ARBA" id="ARBA00023015"/>
    </source>
</evidence>
<feature type="compositionally biased region" description="Low complexity" evidence="4">
    <location>
        <begin position="831"/>
        <end position="844"/>
    </location>
</feature>
<keyword evidence="3" id="KW-0539">Nucleus</keyword>
<dbReference type="GO" id="GO:0016514">
    <property type="term" value="C:SWI/SNF complex"/>
    <property type="evidence" value="ECO:0007669"/>
    <property type="project" value="TreeGrafter"/>
</dbReference>
<dbReference type="AlphaFoldDB" id="A0A0K3CRP0"/>
<feature type="domain" description="ARID" evidence="5">
    <location>
        <begin position="414"/>
        <end position="518"/>
    </location>
</feature>
<dbReference type="Pfam" id="PF01388">
    <property type="entry name" value="ARID"/>
    <property type="match status" value="1"/>
</dbReference>
<keyword evidence="6" id="KW-0238">DNA-binding</keyword>
<proteinExistence type="predicted"/>
<dbReference type="Proteomes" id="UP000199069">
    <property type="component" value="Unassembled WGS sequence"/>
</dbReference>
<feature type="region of interest" description="Disordered" evidence="4">
    <location>
        <begin position="1"/>
        <end position="102"/>
    </location>
</feature>
<feature type="region of interest" description="Disordered" evidence="4">
    <location>
        <begin position="619"/>
        <end position="645"/>
    </location>
</feature>
<dbReference type="Proteomes" id="UP000239560">
    <property type="component" value="Unassembled WGS sequence"/>
</dbReference>
<dbReference type="SMART" id="SM01014">
    <property type="entry name" value="ARID"/>
    <property type="match status" value="1"/>
</dbReference>